<gene>
    <name evidence="1" type="ORF">NE237_008979</name>
</gene>
<name>A0A9Q0KX21_9MAGN</name>
<organism evidence="1 2">
    <name type="scientific">Protea cynaroides</name>
    <dbReference type="NCBI Taxonomy" id="273540"/>
    <lineage>
        <taxon>Eukaryota</taxon>
        <taxon>Viridiplantae</taxon>
        <taxon>Streptophyta</taxon>
        <taxon>Embryophyta</taxon>
        <taxon>Tracheophyta</taxon>
        <taxon>Spermatophyta</taxon>
        <taxon>Magnoliopsida</taxon>
        <taxon>Proteales</taxon>
        <taxon>Proteaceae</taxon>
        <taxon>Protea</taxon>
    </lineage>
</organism>
<accession>A0A9Q0KX21</accession>
<dbReference type="AlphaFoldDB" id="A0A9Q0KX21"/>
<evidence type="ECO:0000313" key="2">
    <source>
        <dbReference type="Proteomes" id="UP001141806"/>
    </source>
</evidence>
<sequence>MCKVLSMFRLFPSGAFYLPPLPLFLCFFLLQSLRIAAPYIHEIMENEIGENIVGTGTQRFIYIGSPSQEALSSTGLSHGDVVGYLLDELQLLIDIASFRIYSNRFRRTVLTSLITSSFGTSWVSVTIDSLLAASSMRIYS</sequence>
<protein>
    <submittedName>
        <fullName evidence="1">Uncharacterized protein</fullName>
    </submittedName>
</protein>
<proteinExistence type="predicted"/>
<dbReference type="EMBL" id="JAMYWD010000002">
    <property type="protein sequence ID" value="KAJ4978199.1"/>
    <property type="molecule type" value="Genomic_DNA"/>
</dbReference>
<keyword evidence="2" id="KW-1185">Reference proteome</keyword>
<evidence type="ECO:0000313" key="1">
    <source>
        <dbReference type="EMBL" id="KAJ4978199.1"/>
    </source>
</evidence>
<dbReference type="Proteomes" id="UP001141806">
    <property type="component" value="Unassembled WGS sequence"/>
</dbReference>
<comment type="caution">
    <text evidence="1">The sequence shown here is derived from an EMBL/GenBank/DDBJ whole genome shotgun (WGS) entry which is preliminary data.</text>
</comment>
<reference evidence="1" key="1">
    <citation type="journal article" date="2023" name="Plant J.">
        <title>The genome of the king protea, Protea cynaroides.</title>
        <authorList>
            <person name="Chang J."/>
            <person name="Duong T.A."/>
            <person name="Schoeman C."/>
            <person name="Ma X."/>
            <person name="Roodt D."/>
            <person name="Barker N."/>
            <person name="Li Z."/>
            <person name="Van de Peer Y."/>
            <person name="Mizrachi E."/>
        </authorList>
    </citation>
    <scope>NUCLEOTIDE SEQUENCE</scope>
    <source>
        <tissue evidence="1">Young leaves</tissue>
    </source>
</reference>